<comment type="similarity">
    <text evidence="2 12">Belongs to the WhiB family.</text>
</comment>
<evidence type="ECO:0000256" key="6">
    <source>
        <dbReference type="ARBA" id="ARBA00023004"/>
    </source>
</evidence>
<keyword evidence="8 12" id="KW-0805">Transcription regulation</keyword>
<dbReference type="EMBL" id="NOVD01000039">
    <property type="protein sequence ID" value="PCK23996.1"/>
    <property type="molecule type" value="Genomic_DNA"/>
</dbReference>
<evidence type="ECO:0000256" key="10">
    <source>
        <dbReference type="ARBA" id="ARBA00023157"/>
    </source>
</evidence>
<comment type="subcellular location">
    <subcellularLocation>
        <location evidence="1 12">Cytoplasm</location>
    </subcellularLocation>
</comment>
<dbReference type="HAMAP" id="MF_01479">
    <property type="entry name" value="WhiB"/>
    <property type="match status" value="1"/>
</dbReference>
<evidence type="ECO:0000256" key="8">
    <source>
        <dbReference type="ARBA" id="ARBA00023015"/>
    </source>
</evidence>
<feature type="binding site" evidence="12">
    <location>
        <position position="63"/>
    </location>
    <ligand>
        <name>[4Fe-4S] cluster</name>
        <dbReference type="ChEBI" id="CHEBI:49883"/>
    </ligand>
</feature>
<gene>
    <name evidence="12" type="primary">whiB</name>
    <name evidence="15" type="ORF">CHR55_27960</name>
    <name evidence="14" type="ORF">PXH69_12405</name>
</gene>
<reference evidence="15 16" key="1">
    <citation type="submission" date="2017-07" db="EMBL/GenBank/DDBJ databases">
        <title>Draft sequence of Rhodococcus enclensis 23b-28.</title>
        <authorList>
            <person name="Besaury L."/>
            <person name="Sancelme M."/>
            <person name="Amato P."/>
            <person name="Lallement A."/>
            <person name="Delort A.-M."/>
        </authorList>
    </citation>
    <scope>NUCLEOTIDE SEQUENCE [LARGE SCALE GENOMIC DNA]</scope>
    <source>
        <strain evidence="15 16">23b-28</strain>
    </source>
</reference>
<dbReference type="PROSITE" id="PS51674">
    <property type="entry name" value="4FE4S_WBL"/>
    <property type="match status" value="1"/>
</dbReference>
<dbReference type="Proteomes" id="UP001217325">
    <property type="component" value="Unassembled WGS sequence"/>
</dbReference>
<keyword evidence="3 12" id="KW-0004">4Fe-4S</keyword>
<dbReference type="GO" id="GO:0046872">
    <property type="term" value="F:metal ion binding"/>
    <property type="evidence" value="ECO:0007669"/>
    <property type="project" value="UniProtKB-KW"/>
</dbReference>
<feature type="binding site" evidence="12">
    <location>
        <position position="24"/>
    </location>
    <ligand>
        <name>[4Fe-4S] cluster</name>
        <dbReference type="ChEBI" id="CHEBI:49883"/>
    </ligand>
</feature>
<dbReference type="GO" id="GO:0045892">
    <property type="term" value="P:negative regulation of DNA-templated transcription"/>
    <property type="evidence" value="ECO:0007669"/>
    <property type="project" value="TreeGrafter"/>
</dbReference>
<reference evidence="14" key="2">
    <citation type="submission" date="2023-02" db="EMBL/GenBank/DDBJ databases">
        <title>A novel hydrolase synthesized by Rhodococcus erythropolis HQ is responsible for the detoxification of Zearalenone.</title>
        <authorList>
            <person name="Hu J."/>
            <person name="Xu J."/>
        </authorList>
    </citation>
    <scope>NUCLEOTIDE SEQUENCE</scope>
    <source>
        <strain evidence="14">HQ</strain>
    </source>
</reference>
<keyword evidence="11 12" id="KW-0804">Transcription</keyword>
<keyword evidence="10 12" id="KW-1015">Disulfide bond</keyword>
<feature type="domain" description="4Fe-4S Wbl-type" evidence="13">
    <location>
        <begin position="23"/>
        <end position="87"/>
    </location>
</feature>
<dbReference type="GO" id="GO:0051539">
    <property type="term" value="F:4 iron, 4 sulfur cluster binding"/>
    <property type="evidence" value="ECO:0007669"/>
    <property type="project" value="UniProtKB-UniRule"/>
</dbReference>
<comment type="caution">
    <text evidence="15">The sequence shown here is derived from an EMBL/GenBank/DDBJ whole genome shotgun (WGS) entry which is preliminary data.</text>
</comment>
<evidence type="ECO:0000256" key="3">
    <source>
        <dbReference type="ARBA" id="ARBA00022485"/>
    </source>
</evidence>
<evidence type="ECO:0000256" key="4">
    <source>
        <dbReference type="ARBA" id="ARBA00022490"/>
    </source>
</evidence>
<dbReference type="GO" id="GO:0047134">
    <property type="term" value="F:protein-disulfide reductase [NAD(P)H] activity"/>
    <property type="evidence" value="ECO:0007669"/>
    <property type="project" value="TreeGrafter"/>
</dbReference>
<accession>A0A069J7W5</accession>
<comment type="function">
    <text evidence="12">Acts as a transcriptional regulator. Probably redox-responsive. The apo- but not holo-form probably binds DNA.</text>
</comment>
<dbReference type="Pfam" id="PF02467">
    <property type="entry name" value="Whib"/>
    <property type="match status" value="1"/>
</dbReference>
<evidence type="ECO:0000256" key="11">
    <source>
        <dbReference type="ARBA" id="ARBA00023163"/>
    </source>
</evidence>
<proteinExistence type="inferred from homology"/>
<dbReference type="GO" id="GO:0045454">
    <property type="term" value="P:cell redox homeostasis"/>
    <property type="evidence" value="ECO:0007669"/>
    <property type="project" value="TreeGrafter"/>
</dbReference>
<evidence type="ECO:0000313" key="16">
    <source>
        <dbReference type="Proteomes" id="UP000230886"/>
    </source>
</evidence>
<dbReference type="PANTHER" id="PTHR38839">
    <property type="entry name" value="TRANSCRIPTIONAL REGULATOR WHID-RELATED"/>
    <property type="match status" value="1"/>
</dbReference>
<dbReference type="InterPro" id="IPR003482">
    <property type="entry name" value="Whib"/>
</dbReference>
<keyword evidence="6 12" id="KW-0408">Iron</keyword>
<keyword evidence="7 12" id="KW-0411">Iron-sulfur</keyword>
<comment type="PTM">
    <text evidence="12">Upon Fe-S cluster removal intramolecular disulfide bonds are formed.</text>
</comment>
<dbReference type="Proteomes" id="UP000230886">
    <property type="component" value="Unassembled WGS sequence"/>
</dbReference>
<keyword evidence="5 12" id="KW-0479">Metal-binding</keyword>
<keyword evidence="4 12" id="KW-0963">Cytoplasm</keyword>
<keyword evidence="9 12" id="KW-0238">DNA-binding</keyword>
<evidence type="ECO:0000256" key="9">
    <source>
        <dbReference type="ARBA" id="ARBA00023125"/>
    </source>
</evidence>
<evidence type="ECO:0000259" key="13">
    <source>
        <dbReference type="PROSITE" id="PS51674"/>
    </source>
</evidence>
<dbReference type="AlphaFoldDB" id="A0A069J7W5"/>
<dbReference type="GO" id="GO:0035731">
    <property type="term" value="F:dinitrosyl-iron complex binding"/>
    <property type="evidence" value="ECO:0007669"/>
    <property type="project" value="UniProtKB-UniRule"/>
</dbReference>
<evidence type="ECO:0000256" key="7">
    <source>
        <dbReference type="ARBA" id="ARBA00023014"/>
    </source>
</evidence>
<protein>
    <recommendedName>
        <fullName evidence="12">Transcriptional regulator WhiB</fullName>
    </recommendedName>
</protein>
<dbReference type="GO" id="GO:0003677">
    <property type="term" value="F:DNA binding"/>
    <property type="evidence" value="ECO:0007669"/>
    <property type="project" value="UniProtKB-UniRule"/>
</dbReference>
<dbReference type="InterPro" id="IPR034768">
    <property type="entry name" value="4FE4S_WBL"/>
</dbReference>
<feature type="binding site" evidence="12">
    <location>
        <position position="57"/>
    </location>
    <ligand>
        <name>[4Fe-4S] cluster</name>
        <dbReference type="ChEBI" id="CHEBI:49883"/>
    </ligand>
</feature>
<accession>A0A1C4FSG3</accession>
<dbReference type="PANTHER" id="PTHR38839:SF5">
    <property type="entry name" value="TRANSCRIPTIONAL REGULATOR WHID"/>
    <property type="match status" value="1"/>
</dbReference>
<dbReference type="GeneID" id="64139260"/>
<dbReference type="EMBL" id="JARDXE010000007">
    <property type="protein sequence ID" value="MDE8645753.1"/>
    <property type="molecule type" value="Genomic_DNA"/>
</dbReference>
<organism evidence="15 16">
    <name type="scientific">Rhodococcus qingshengii</name>
    <dbReference type="NCBI Taxonomy" id="334542"/>
    <lineage>
        <taxon>Bacteria</taxon>
        <taxon>Bacillati</taxon>
        <taxon>Actinomycetota</taxon>
        <taxon>Actinomycetes</taxon>
        <taxon>Mycobacteriales</taxon>
        <taxon>Nocardiaceae</taxon>
        <taxon>Rhodococcus</taxon>
        <taxon>Rhodococcus erythropolis group</taxon>
    </lineage>
</organism>
<comment type="PTM">
    <text evidence="12">The Fe-S cluster can be nitrosylated by nitric oxide (NO).</text>
</comment>
<evidence type="ECO:0000256" key="1">
    <source>
        <dbReference type="ARBA" id="ARBA00004496"/>
    </source>
</evidence>
<dbReference type="GO" id="GO:0005737">
    <property type="term" value="C:cytoplasm"/>
    <property type="evidence" value="ECO:0007669"/>
    <property type="project" value="UniProtKB-SubCell"/>
</dbReference>
<name>A0A069J7W5_RHOSG</name>
<evidence type="ECO:0000256" key="2">
    <source>
        <dbReference type="ARBA" id="ARBA00006597"/>
    </source>
</evidence>
<feature type="binding site" evidence="12">
    <location>
        <position position="54"/>
    </location>
    <ligand>
        <name>[4Fe-4S] cluster</name>
        <dbReference type="ChEBI" id="CHEBI:49883"/>
    </ligand>
</feature>
<evidence type="ECO:0000313" key="15">
    <source>
        <dbReference type="EMBL" id="PCK23996.1"/>
    </source>
</evidence>
<comment type="cofactor">
    <cofactor evidence="12">
        <name>[4Fe-4S] cluster</name>
        <dbReference type="ChEBI" id="CHEBI:49883"/>
    </cofactor>
    <text evidence="12">Binds 1 [4Fe-4S] cluster per subunit. Following nitrosylation of the [4Fe-4S] cluster binds 1 [4Fe-8(NO)] cluster per subunit.</text>
</comment>
<evidence type="ECO:0000256" key="12">
    <source>
        <dbReference type="HAMAP-Rule" id="MF_01479"/>
    </source>
</evidence>
<evidence type="ECO:0000313" key="14">
    <source>
        <dbReference type="EMBL" id="MDE8645753.1"/>
    </source>
</evidence>
<evidence type="ECO:0000256" key="5">
    <source>
        <dbReference type="ARBA" id="ARBA00022723"/>
    </source>
</evidence>
<sequence length="105" mass="11859">MFMRSYTSPRPLADEWDWQLSGTCRDTDPALFYDDTNERGSRRAKRESSAKLVCARCPVVQRCLVHAIQTGEPHGIWGGMTATERESLRKARTEPLISAATSSRE</sequence>
<dbReference type="RefSeq" id="WP_003943622.1">
    <property type="nucleotide sequence ID" value="NZ_AP023172.1"/>
</dbReference>